<evidence type="ECO:0000313" key="4">
    <source>
        <dbReference type="Proteomes" id="UP000807785"/>
    </source>
</evidence>
<reference evidence="3" key="1">
    <citation type="submission" date="2020-10" db="EMBL/GenBank/DDBJ databases">
        <title>Connecting structure to function with the recovery of over 1000 high-quality activated sludge metagenome-assembled genomes encoding full-length rRNA genes using long-read sequencing.</title>
        <authorList>
            <person name="Singleton C.M."/>
            <person name="Petriglieri F."/>
            <person name="Kristensen J.M."/>
            <person name="Kirkegaard R.H."/>
            <person name="Michaelsen T.Y."/>
            <person name="Andersen M.H."/>
            <person name="Karst S.M."/>
            <person name="Dueholm M.S."/>
            <person name="Nielsen P.H."/>
            <person name="Albertsen M."/>
        </authorList>
    </citation>
    <scope>NUCLEOTIDE SEQUENCE</scope>
    <source>
        <strain evidence="3">Bjer_18-Q3-R1-45_BAT3C.347</strain>
    </source>
</reference>
<keyword evidence="1" id="KW-0175">Coiled coil</keyword>
<organism evidence="3 4">
    <name type="scientific">Candidatus Methylophosphatis roskildensis</name>
    <dbReference type="NCBI Taxonomy" id="2899263"/>
    <lineage>
        <taxon>Bacteria</taxon>
        <taxon>Pseudomonadati</taxon>
        <taxon>Pseudomonadota</taxon>
        <taxon>Betaproteobacteria</taxon>
        <taxon>Nitrosomonadales</taxon>
        <taxon>Sterolibacteriaceae</taxon>
        <taxon>Candidatus Methylophosphatis</taxon>
    </lineage>
</organism>
<dbReference type="AlphaFoldDB" id="A0A9D7E715"/>
<feature type="coiled-coil region" evidence="1">
    <location>
        <begin position="127"/>
        <end position="161"/>
    </location>
</feature>
<dbReference type="EMBL" id="JADJEV010000002">
    <property type="protein sequence ID" value="MBK6972332.1"/>
    <property type="molecule type" value="Genomic_DNA"/>
</dbReference>
<accession>A0A9D7E715</accession>
<sequence length="218" mass="25423">MPRFERIWVLAVQLIVAAMPGAGSAWAQQSTTPKQTYCCNDSDGVQICSDRLPHQCYNRAYRVMEGSTVVRREEAPLSAEQRRQRIIEDRRQLEEDRARREGLRRDRILIDTYNSVQDIDVQRERAIKEIEHGMLQAKNELVELEKQRQALVEETEFYRRKTMPAELRAAIRANEADIAAQQSIVDSKKKDIDAVNARYDEDKRRYIHLLRNAPRAAE</sequence>
<evidence type="ECO:0008006" key="5">
    <source>
        <dbReference type="Google" id="ProtNLM"/>
    </source>
</evidence>
<comment type="caution">
    <text evidence="3">The sequence shown here is derived from an EMBL/GenBank/DDBJ whole genome shotgun (WGS) entry which is preliminary data.</text>
</comment>
<feature type="signal peptide" evidence="2">
    <location>
        <begin position="1"/>
        <end position="27"/>
    </location>
</feature>
<evidence type="ECO:0000313" key="3">
    <source>
        <dbReference type="EMBL" id="MBK6972332.1"/>
    </source>
</evidence>
<keyword evidence="2" id="KW-0732">Signal</keyword>
<dbReference type="Proteomes" id="UP000807785">
    <property type="component" value="Unassembled WGS sequence"/>
</dbReference>
<evidence type="ECO:0000256" key="1">
    <source>
        <dbReference type="SAM" id="Coils"/>
    </source>
</evidence>
<evidence type="ECO:0000256" key="2">
    <source>
        <dbReference type="SAM" id="SignalP"/>
    </source>
</evidence>
<gene>
    <name evidence="3" type="ORF">IPH26_05035</name>
</gene>
<name>A0A9D7E715_9PROT</name>
<feature type="chain" id="PRO_5038811431" description="DUF4124 domain-containing protein" evidence="2">
    <location>
        <begin position="28"/>
        <end position="218"/>
    </location>
</feature>
<protein>
    <recommendedName>
        <fullName evidence="5">DUF4124 domain-containing protein</fullName>
    </recommendedName>
</protein>
<proteinExistence type="predicted"/>